<keyword evidence="1" id="KW-0732">Signal</keyword>
<evidence type="ECO:0000313" key="2">
    <source>
        <dbReference type="EMBL" id="PTX63448.1"/>
    </source>
</evidence>
<feature type="chain" id="PRO_5015661980" evidence="1">
    <location>
        <begin position="21"/>
        <end position="168"/>
    </location>
</feature>
<feature type="signal peptide" evidence="1">
    <location>
        <begin position="1"/>
        <end position="20"/>
    </location>
</feature>
<protein>
    <submittedName>
        <fullName evidence="2">Uncharacterized protein</fullName>
    </submittedName>
</protein>
<dbReference type="OrthoDB" id="793442at2"/>
<dbReference type="EMBL" id="QBKT01000001">
    <property type="protein sequence ID" value="PTX63448.1"/>
    <property type="molecule type" value="Genomic_DNA"/>
</dbReference>
<sequence length="168" mass="19346">MIQKLCTITLLLCAFVTVQAQEFEIPDYTLKKAEDYAKYEKDVVAATKWLIQTPVNSQKNKRTMVHAFLLKWFEGTPSITFDINAEIVTFMEESPESFMIYLSGWASYCIENKDYKNSLQGNVQGIESVIAFYDANKKITGKIKPIERYKKLKKKGKLEAHLKSKLKS</sequence>
<evidence type="ECO:0000313" key="3">
    <source>
        <dbReference type="Proteomes" id="UP000244090"/>
    </source>
</evidence>
<dbReference type="RefSeq" id="WP_108112854.1">
    <property type="nucleotide sequence ID" value="NZ_QBKT01000001.1"/>
</dbReference>
<comment type="caution">
    <text evidence="2">The sequence shown here is derived from an EMBL/GenBank/DDBJ whole genome shotgun (WGS) entry which is preliminary data.</text>
</comment>
<organism evidence="2 3">
    <name type="scientific">Kordia periserrulae</name>
    <dbReference type="NCBI Taxonomy" id="701523"/>
    <lineage>
        <taxon>Bacteria</taxon>
        <taxon>Pseudomonadati</taxon>
        <taxon>Bacteroidota</taxon>
        <taxon>Flavobacteriia</taxon>
        <taxon>Flavobacteriales</taxon>
        <taxon>Flavobacteriaceae</taxon>
        <taxon>Kordia</taxon>
    </lineage>
</organism>
<dbReference type="Proteomes" id="UP000244090">
    <property type="component" value="Unassembled WGS sequence"/>
</dbReference>
<keyword evidence="3" id="KW-1185">Reference proteome</keyword>
<reference evidence="2 3" key="1">
    <citation type="submission" date="2018-04" db="EMBL/GenBank/DDBJ databases">
        <title>Genomic Encyclopedia of Archaeal and Bacterial Type Strains, Phase II (KMG-II): from individual species to whole genera.</title>
        <authorList>
            <person name="Goeker M."/>
        </authorList>
    </citation>
    <scope>NUCLEOTIDE SEQUENCE [LARGE SCALE GENOMIC DNA]</scope>
    <source>
        <strain evidence="2 3">DSM 25731</strain>
    </source>
</reference>
<dbReference type="AlphaFoldDB" id="A0A2T6C548"/>
<accession>A0A2T6C548</accession>
<name>A0A2T6C548_9FLAO</name>
<gene>
    <name evidence="2" type="ORF">C8N46_10148</name>
</gene>
<evidence type="ECO:0000256" key="1">
    <source>
        <dbReference type="SAM" id="SignalP"/>
    </source>
</evidence>
<proteinExistence type="predicted"/>